<proteinExistence type="predicted"/>
<reference evidence="2" key="1">
    <citation type="submission" date="2025-08" db="UniProtKB">
        <authorList>
            <consortium name="Ensembl"/>
        </authorList>
    </citation>
    <scope>IDENTIFICATION</scope>
</reference>
<reference evidence="2" key="2">
    <citation type="submission" date="2025-09" db="UniProtKB">
        <authorList>
            <consortium name="Ensembl"/>
        </authorList>
    </citation>
    <scope>IDENTIFICATION</scope>
</reference>
<name>A0A8C3FNU5_CHRPI</name>
<evidence type="ECO:0000256" key="1">
    <source>
        <dbReference type="SAM" id="MobiDB-lite"/>
    </source>
</evidence>
<organism evidence="2 3">
    <name type="scientific">Chrysemys picta bellii</name>
    <name type="common">Western painted turtle</name>
    <name type="synonym">Emys bellii</name>
    <dbReference type="NCBI Taxonomy" id="8478"/>
    <lineage>
        <taxon>Eukaryota</taxon>
        <taxon>Metazoa</taxon>
        <taxon>Chordata</taxon>
        <taxon>Craniata</taxon>
        <taxon>Vertebrata</taxon>
        <taxon>Euteleostomi</taxon>
        <taxon>Archelosauria</taxon>
        <taxon>Testudinata</taxon>
        <taxon>Testudines</taxon>
        <taxon>Cryptodira</taxon>
        <taxon>Durocryptodira</taxon>
        <taxon>Testudinoidea</taxon>
        <taxon>Emydidae</taxon>
        <taxon>Chrysemys</taxon>
    </lineage>
</organism>
<keyword evidence="3" id="KW-1185">Reference proteome</keyword>
<sequence>CVHVLNSLNTSPSPTPSWDNKTPDITLPESSAGGARPGQAVELVNNRPDSSLSLV</sequence>
<evidence type="ECO:0000313" key="3">
    <source>
        <dbReference type="Proteomes" id="UP000694380"/>
    </source>
</evidence>
<evidence type="ECO:0000313" key="2">
    <source>
        <dbReference type="Ensembl" id="ENSCPBP00000011976.1"/>
    </source>
</evidence>
<feature type="region of interest" description="Disordered" evidence="1">
    <location>
        <begin position="1"/>
        <end position="55"/>
    </location>
</feature>
<dbReference type="Ensembl" id="ENSCPBT00000014300.1">
    <property type="protein sequence ID" value="ENSCPBP00000011976.1"/>
    <property type="gene ID" value="ENSCPBG00000009069.1"/>
</dbReference>
<accession>A0A8C3FNU5</accession>
<feature type="compositionally biased region" description="Low complexity" evidence="1">
    <location>
        <begin position="1"/>
        <end position="12"/>
    </location>
</feature>
<dbReference type="Proteomes" id="UP000694380">
    <property type="component" value="Unplaced"/>
</dbReference>
<protein>
    <submittedName>
        <fullName evidence="2">Uncharacterized protein</fullName>
    </submittedName>
</protein>
<dbReference type="AlphaFoldDB" id="A0A8C3FNU5"/>